<keyword evidence="3" id="KW-1185">Reference proteome</keyword>
<proteinExistence type="predicted"/>
<protein>
    <submittedName>
        <fullName evidence="2">Uncharacterized protein</fullName>
    </submittedName>
</protein>
<evidence type="ECO:0000313" key="3">
    <source>
        <dbReference type="Proteomes" id="UP000304900"/>
    </source>
</evidence>
<comment type="caution">
    <text evidence="2">The sequence shown here is derived from an EMBL/GenBank/DDBJ whole genome shotgun (WGS) entry which is preliminary data.</text>
</comment>
<dbReference type="RefSeq" id="WP_137344361.1">
    <property type="nucleotide sequence ID" value="NZ_SZVO01000028.1"/>
</dbReference>
<reference evidence="2 3" key="1">
    <citation type="submission" date="2019-05" db="EMBL/GenBank/DDBJ databases">
        <title>Dyadobacter AR-3-8 sp. nov., isolated from arctic soil.</title>
        <authorList>
            <person name="Chaudhary D.K."/>
        </authorList>
    </citation>
    <scope>NUCLEOTIDE SEQUENCE [LARGE SCALE GENOMIC DNA]</scope>
    <source>
        <strain evidence="2 3">AR-3-8</strain>
    </source>
</reference>
<organism evidence="2 3">
    <name type="scientific">Dyadobacter frigoris</name>
    <dbReference type="NCBI Taxonomy" id="2576211"/>
    <lineage>
        <taxon>Bacteria</taxon>
        <taxon>Pseudomonadati</taxon>
        <taxon>Bacteroidota</taxon>
        <taxon>Cytophagia</taxon>
        <taxon>Cytophagales</taxon>
        <taxon>Spirosomataceae</taxon>
        <taxon>Dyadobacter</taxon>
    </lineage>
</organism>
<feature type="chain" id="PRO_5020381142" evidence="1">
    <location>
        <begin position="21"/>
        <end position="568"/>
    </location>
</feature>
<keyword evidence="1" id="KW-0732">Signal</keyword>
<dbReference type="AlphaFoldDB" id="A0A4U6CMZ3"/>
<sequence>MFGRLKTLLLIFTLANSAFAQKVPPQKLVYLYDTTNTFLIPNIEDILRTLTYPKSTKKIFQDPIISLNLTIDARRAIQAEILERLATTRGNYMSAETRRLERVILSELDKANYILKIKINKIERFIEIQFSLFNVYCDSNCTQTVSYNKSLSLFIDPEKDNHRQVIANTLRQLFPQANNPPDFEISAYPTTSIDSIYYITENQKITFKPIVYDNDSPDDQMTYNWFQSDEERKTNLAPINRFEKSQSFIGLAPGKYRFSFNVSDGIDTSRTELITFCVYQVPKLFWKDTLLNLKRKNFYSFKSSAILAQNTFFVKNSLVNLPTFSYATNLFRQQAEVGSDFTSSLEFLNRDSILVYRESIKTKDLPTQTLFFENFLDSIATQYFDKKLTTLRMAPPGKYILKAQIKNNIYASAPIFRDVNFYKYRILSFRYAFLYFPWKSRAIERTTSVLSYGVNFSLASFYWFGVSYGLPLNGNNLKKYLVEARVIVRDFDIKDLKVEIGTLINKEEGFNSVKSSLFVRYLYSFMSLSVGAGIHYKPYRPIDGERRWLYSISVSSDILLLKRIQKKR</sequence>
<feature type="signal peptide" evidence="1">
    <location>
        <begin position="1"/>
        <end position="20"/>
    </location>
</feature>
<dbReference type="EMBL" id="SZVO01000028">
    <property type="protein sequence ID" value="TKT85730.1"/>
    <property type="molecule type" value="Genomic_DNA"/>
</dbReference>
<name>A0A4U6CMZ3_9BACT</name>
<accession>A0A4U6CMZ3</accession>
<dbReference type="Proteomes" id="UP000304900">
    <property type="component" value="Unassembled WGS sequence"/>
</dbReference>
<evidence type="ECO:0000313" key="2">
    <source>
        <dbReference type="EMBL" id="TKT85730.1"/>
    </source>
</evidence>
<gene>
    <name evidence="2" type="ORF">FDK13_33390</name>
</gene>
<evidence type="ECO:0000256" key="1">
    <source>
        <dbReference type="SAM" id="SignalP"/>
    </source>
</evidence>